<proteinExistence type="predicted"/>
<protein>
    <recommendedName>
        <fullName evidence="3">Orotidine 5'-phosphate decarboxylase</fullName>
        <ecNumber evidence="2">4.1.1.23</ecNumber>
    </recommendedName>
    <alternativeName>
        <fullName evidence="6">OMP decarboxylase</fullName>
    </alternativeName>
</protein>
<keyword evidence="4" id="KW-0210">Decarboxylase</keyword>
<evidence type="ECO:0000256" key="6">
    <source>
        <dbReference type="ARBA" id="ARBA00033428"/>
    </source>
</evidence>
<dbReference type="EC" id="4.1.1.23" evidence="2"/>
<dbReference type="SUPFAM" id="SSF51366">
    <property type="entry name" value="Ribulose-phoshate binding barrel"/>
    <property type="match status" value="1"/>
</dbReference>
<dbReference type="InterPro" id="IPR013785">
    <property type="entry name" value="Aldolase_TIM"/>
</dbReference>
<sequence length="92" mass="9197">MGDTALVVGATYPAELAEVRAIVGDMPLLVPGIGAQGGDINAVVRNGSNSSGLGLIINSSRAVLYASNDAQFAQSARGVALATRDAIRAASN</sequence>
<dbReference type="GO" id="GO:0044205">
    <property type="term" value="P:'de novo' UMP biosynthetic process"/>
    <property type="evidence" value="ECO:0007669"/>
    <property type="project" value="UniProtKB-UniPathway"/>
</dbReference>
<dbReference type="Gene3D" id="3.20.20.70">
    <property type="entry name" value="Aldolase class I"/>
    <property type="match status" value="1"/>
</dbReference>
<evidence type="ECO:0000256" key="3">
    <source>
        <dbReference type="ARBA" id="ARBA00021923"/>
    </source>
</evidence>
<accession>A0A6J6KZI3</accession>
<evidence type="ECO:0000256" key="1">
    <source>
        <dbReference type="ARBA" id="ARBA00004861"/>
    </source>
</evidence>
<dbReference type="AlphaFoldDB" id="A0A6J6KZI3"/>
<dbReference type="UniPathway" id="UPA00070">
    <property type="reaction ID" value="UER00120"/>
</dbReference>
<name>A0A6J6KZI3_9ZZZZ</name>
<keyword evidence="5" id="KW-0665">Pyrimidine biosynthesis</keyword>
<evidence type="ECO:0000256" key="5">
    <source>
        <dbReference type="ARBA" id="ARBA00022975"/>
    </source>
</evidence>
<keyword evidence="4" id="KW-0456">Lyase</keyword>
<dbReference type="GO" id="GO:0004590">
    <property type="term" value="F:orotidine-5'-phosphate decarboxylase activity"/>
    <property type="evidence" value="ECO:0007669"/>
    <property type="project" value="UniProtKB-EC"/>
</dbReference>
<organism evidence="7">
    <name type="scientific">freshwater metagenome</name>
    <dbReference type="NCBI Taxonomy" id="449393"/>
    <lineage>
        <taxon>unclassified sequences</taxon>
        <taxon>metagenomes</taxon>
        <taxon>ecological metagenomes</taxon>
    </lineage>
</organism>
<dbReference type="InterPro" id="IPR011060">
    <property type="entry name" value="RibuloseP-bd_barrel"/>
</dbReference>
<gene>
    <name evidence="7" type="ORF">UFOPK2166_01051</name>
</gene>
<dbReference type="PANTHER" id="PTHR43375">
    <property type="entry name" value="OROTIDINE 5'-PHOSPHATE DECARBOXYLASE"/>
    <property type="match status" value="1"/>
</dbReference>
<dbReference type="PANTHER" id="PTHR43375:SF1">
    <property type="entry name" value="OROTIDINE 5'-PHOSPHATE DECARBOXYLASE"/>
    <property type="match status" value="1"/>
</dbReference>
<evidence type="ECO:0000256" key="2">
    <source>
        <dbReference type="ARBA" id="ARBA00012321"/>
    </source>
</evidence>
<evidence type="ECO:0000256" key="4">
    <source>
        <dbReference type="ARBA" id="ARBA00022793"/>
    </source>
</evidence>
<reference evidence="7" key="1">
    <citation type="submission" date="2020-05" db="EMBL/GenBank/DDBJ databases">
        <authorList>
            <person name="Chiriac C."/>
            <person name="Salcher M."/>
            <person name="Ghai R."/>
            <person name="Kavagutti S V."/>
        </authorList>
    </citation>
    <scope>NUCLEOTIDE SEQUENCE</scope>
</reference>
<dbReference type="InterPro" id="IPR011995">
    <property type="entry name" value="OMPdecase_type-2"/>
</dbReference>
<evidence type="ECO:0000313" key="7">
    <source>
        <dbReference type="EMBL" id="CAB4655187.1"/>
    </source>
</evidence>
<comment type="pathway">
    <text evidence="1">Pyrimidine metabolism; UMP biosynthesis via de novo pathway; UMP from orotate: step 2/2.</text>
</comment>
<dbReference type="EMBL" id="CAEZWB010000158">
    <property type="protein sequence ID" value="CAB4655187.1"/>
    <property type="molecule type" value="Genomic_DNA"/>
</dbReference>